<comment type="caution">
    <text evidence="1">The sequence shown here is derived from an EMBL/GenBank/DDBJ whole genome shotgun (WGS) entry which is preliminary data.</text>
</comment>
<dbReference type="Proteomes" id="UP000037136">
    <property type="component" value="Unassembled WGS sequence"/>
</dbReference>
<dbReference type="AlphaFoldDB" id="A0A2A9P2A8"/>
<accession>A0A2A9P2A8</accession>
<reference evidence="1 2" key="2">
    <citation type="journal article" date="2017" name="Sci. Rep.">
        <title>Ant-infecting Ophiocordyceps genomes reveal a high diversity of potential behavioral manipulation genes and a possible major role for enterotoxins.</title>
        <authorList>
            <person name="de Bekker C."/>
            <person name="Ohm R.A."/>
            <person name="Evans H.C."/>
            <person name="Brachmann A."/>
            <person name="Hughes D.P."/>
        </authorList>
    </citation>
    <scope>NUCLEOTIDE SEQUENCE [LARGE SCALE GENOMIC DNA]</scope>
    <source>
        <strain evidence="1 2">SC16a</strain>
    </source>
</reference>
<dbReference type="OrthoDB" id="4921852at2759"/>
<proteinExistence type="predicted"/>
<dbReference type="EMBL" id="LAZP02001296">
    <property type="protein sequence ID" value="PFH55030.1"/>
    <property type="molecule type" value="Genomic_DNA"/>
</dbReference>
<organism evidence="1 2">
    <name type="scientific">Ophiocordyceps unilateralis</name>
    <name type="common">Zombie-ant fungus</name>
    <name type="synonym">Torrubia unilateralis</name>
    <dbReference type="NCBI Taxonomy" id="268505"/>
    <lineage>
        <taxon>Eukaryota</taxon>
        <taxon>Fungi</taxon>
        <taxon>Dikarya</taxon>
        <taxon>Ascomycota</taxon>
        <taxon>Pezizomycotina</taxon>
        <taxon>Sordariomycetes</taxon>
        <taxon>Hypocreomycetidae</taxon>
        <taxon>Hypocreales</taxon>
        <taxon>Ophiocordycipitaceae</taxon>
        <taxon>Ophiocordyceps</taxon>
    </lineage>
</organism>
<name>A0A2A9P2A8_OPHUN</name>
<reference evidence="1 2" key="1">
    <citation type="journal article" date="2015" name="BMC Genomics">
        <title>Gene expression during zombie ant biting behavior reflects the complexity underlying fungal parasitic behavioral manipulation.</title>
        <authorList>
            <person name="de Bekker C."/>
            <person name="Ohm R.A."/>
            <person name="Loreto R.G."/>
            <person name="Sebastian A."/>
            <person name="Albert I."/>
            <person name="Merrow M."/>
            <person name="Brachmann A."/>
            <person name="Hughes D.P."/>
        </authorList>
    </citation>
    <scope>NUCLEOTIDE SEQUENCE [LARGE SCALE GENOMIC DNA]</scope>
    <source>
        <strain evidence="1 2">SC16a</strain>
    </source>
</reference>
<evidence type="ECO:0000313" key="1">
    <source>
        <dbReference type="EMBL" id="PFH55030.1"/>
    </source>
</evidence>
<sequence length="216" mass="24812">MWLYLPLDSNEHLVDIWQRRRRFSQEVALILRTDKGRIGVVGAHLRRSWGECSFSLLQQLGEGTTRIFFDISPYAIRELAFESSMPTSTSTTPTLLEPLSPYLESTSLEQYIYTWADLDGIIEVTPCRSIVDSASEIIGLLLRYSNGYRASLGQVRLNSLEPPINVGSSRGMWLVFLYDEPHVASISLKCPLQDNPDHHCLEIAWQGRLEWWFSYR</sequence>
<keyword evidence="2" id="KW-1185">Reference proteome</keyword>
<gene>
    <name evidence="1" type="ORF">XA68_10963</name>
</gene>
<dbReference type="STRING" id="268505.A0A2A9P2A8"/>
<evidence type="ECO:0000313" key="2">
    <source>
        <dbReference type="Proteomes" id="UP000037136"/>
    </source>
</evidence>
<protein>
    <submittedName>
        <fullName evidence="1">Uncharacterized protein</fullName>
    </submittedName>
</protein>